<name>A0ABT6J6N0_9GAMM</name>
<protein>
    <submittedName>
        <fullName evidence="1">Uncharacterized protein</fullName>
    </submittedName>
</protein>
<reference evidence="1 2" key="1">
    <citation type="submission" date="2023-04" db="EMBL/GenBank/DDBJ databases">
        <title>Luteimonas endophyticus RD2P54.</title>
        <authorList>
            <person name="Sun J.-Q."/>
        </authorList>
    </citation>
    <scope>NUCLEOTIDE SEQUENCE [LARGE SCALE GENOMIC DNA]</scope>
    <source>
        <strain evidence="1 2">RD2P54</strain>
    </source>
</reference>
<keyword evidence="2" id="KW-1185">Reference proteome</keyword>
<comment type="caution">
    <text evidence="1">The sequence shown here is derived from an EMBL/GenBank/DDBJ whole genome shotgun (WGS) entry which is preliminary data.</text>
</comment>
<accession>A0ABT6J6N0</accession>
<dbReference type="RefSeq" id="WP_280573414.1">
    <property type="nucleotide sequence ID" value="NZ_JARXRM010000024.1"/>
</dbReference>
<proteinExistence type="predicted"/>
<dbReference type="EMBL" id="JARXRM010000024">
    <property type="protein sequence ID" value="MDH5822491.1"/>
    <property type="molecule type" value="Genomic_DNA"/>
</dbReference>
<dbReference type="Proteomes" id="UP001156940">
    <property type="component" value="Unassembled WGS sequence"/>
</dbReference>
<gene>
    <name evidence="1" type="ORF">QFW77_05735</name>
</gene>
<organism evidence="1 2">
    <name type="scientific">Luteimonas endophytica</name>
    <dbReference type="NCBI Taxonomy" id="3042023"/>
    <lineage>
        <taxon>Bacteria</taxon>
        <taxon>Pseudomonadati</taxon>
        <taxon>Pseudomonadota</taxon>
        <taxon>Gammaproteobacteria</taxon>
        <taxon>Lysobacterales</taxon>
        <taxon>Lysobacteraceae</taxon>
        <taxon>Luteimonas</taxon>
    </lineage>
</organism>
<evidence type="ECO:0000313" key="2">
    <source>
        <dbReference type="Proteomes" id="UP001156940"/>
    </source>
</evidence>
<sequence length="113" mass="12093">MSKLPAAILNIEWNGASLIVGGLGWSLAVTSPWRVVAEERMLLGSDDATHELVVELLQDKMVIGCETQGRHAPLDLALMLEGGKVLEVFSVAYLEPWTLSLSGSGVYVASPSE</sequence>
<evidence type="ECO:0000313" key="1">
    <source>
        <dbReference type="EMBL" id="MDH5822491.1"/>
    </source>
</evidence>